<feature type="domain" description="Zn(2)-C6 fungal-type" evidence="7">
    <location>
        <begin position="17"/>
        <end position="45"/>
    </location>
</feature>
<dbReference type="GO" id="GO:0045944">
    <property type="term" value="P:positive regulation of transcription by RNA polymerase II"/>
    <property type="evidence" value="ECO:0007669"/>
    <property type="project" value="TreeGrafter"/>
</dbReference>
<evidence type="ECO:0000256" key="5">
    <source>
        <dbReference type="ARBA" id="ARBA00023242"/>
    </source>
</evidence>
<evidence type="ECO:0000256" key="6">
    <source>
        <dbReference type="SAM" id="MobiDB-lite"/>
    </source>
</evidence>
<dbReference type="InterPro" id="IPR001138">
    <property type="entry name" value="Zn2Cys6_DnaBD"/>
</dbReference>
<organism evidence="8 9">
    <name type="scientific">Aspergillus sclerotiicarbonarius (strain CBS 121057 / IBT 28362)</name>
    <dbReference type="NCBI Taxonomy" id="1448318"/>
    <lineage>
        <taxon>Eukaryota</taxon>
        <taxon>Fungi</taxon>
        <taxon>Dikarya</taxon>
        <taxon>Ascomycota</taxon>
        <taxon>Pezizomycotina</taxon>
        <taxon>Eurotiomycetes</taxon>
        <taxon>Eurotiomycetidae</taxon>
        <taxon>Eurotiales</taxon>
        <taxon>Aspergillaceae</taxon>
        <taxon>Aspergillus</taxon>
        <taxon>Aspergillus subgen. Circumdati</taxon>
    </lineage>
</organism>
<gene>
    <name evidence="8" type="ORF">BO78DRAFT_364161</name>
</gene>
<dbReference type="PROSITE" id="PS50048">
    <property type="entry name" value="ZN2_CY6_FUNGAL_2"/>
    <property type="match status" value="1"/>
</dbReference>
<dbReference type="SUPFAM" id="SSF57701">
    <property type="entry name" value="Zn2/Cys6 DNA-binding domain"/>
    <property type="match status" value="1"/>
</dbReference>
<dbReference type="VEuPathDB" id="FungiDB:BO78DRAFT_364161"/>
<dbReference type="InterPro" id="IPR021858">
    <property type="entry name" value="Fun_TF"/>
</dbReference>
<dbReference type="CDD" id="cd00067">
    <property type="entry name" value="GAL4"/>
    <property type="match status" value="1"/>
</dbReference>
<feature type="compositionally biased region" description="Low complexity" evidence="6">
    <location>
        <begin position="98"/>
        <end position="111"/>
    </location>
</feature>
<reference evidence="8 9" key="1">
    <citation type="submission" date="2018-02" db="EMBL/GenBank/DDBJ databases">
        <title>The genomes of Aspergillus section Nigri reveals drivers in fungal speciation.</title>
        <authorList>
            <consortium name="DOE Joint Genome Institute"/>
            <person name="Vesth T.C."/>
            <person name="Nybo J."/>
            <person name="Theobald S."/>
            <person name="Brandl J."/>
            <person name="Frisvad J.C."/>
            <person name="Nielsen K.F."/>
            <person name="Lyhne E.K."/>
            <person name="Kogle M.E."/>
            <person name="Kuo A."/>
            <person name="Riley R."/>
            <person name="Clum A."/>
            <person name="Nolan M."/>
            <person name="Lipzen A."/>
            <person name="Salamov A."/>
            <person name="Henrissat B."/>
            <person name="Wiebenga A."/>
            <person name="De vries R.P."/>
            <person name="Grigoriev I.V."/>
            <person name="Mortensen U.H."/>
            <person name="Andersen M.R."/>
            <person name="Baker S.E."/>
        </authorList>
    </citation>
    <scope>NUCLEOTIDE SEQUENCE [LARGE SCALE GENOMIC DNA]</scope>
    <source>
        <strain evidence="8 9">CBS 121057</strain>
    </source>
</reference>
<dbReference type="STRING" id="1448318.A0A319EMA9"/>
<dbReference type="Gene3D" id="4.10.240.10">
    <property type="entry name" value="Zn(2)-C6 fungal-type DNA-binding domain"/>
    <property type="match status" value="1"/>
</dbReference>
<keyword evidence="4" id="KW-0804">Transcription</keyword>
<evidence type="ECO:0000313" key="9">
    <source>
        <dbReference type="Proteomes" id="UP000248423"/>
    </source>
</evidence>
<keyword evidence="9" id="KW-1185">Reference proteome</keyword>
<dbReference type="PANTHER" id="PTHR37534">
    <property type="entry name" value="TRANSCRIPTIONAL ACTIVATOR PROTEIN UGA3"/>
    <property type="match status" value="1"/>
</dbReference>
<feature type="region of interest" description="Disordered" evidence="6">
    <location>
        <begin position="84"/>
        <end position="111"/>
    </location>
</feature>
<dbReference type="Pfam" id="PF00172">
    <property type="entry name" value="Zn_clus"/>
    <property type="match status" value="1"/>
</dbReference>
<dbReference type="GO" id="GO:0000976">
    <property type="term" value="F:transcription cis-regulatory region binding"/>
    <property type="evidence" value="ECO:0007669"/>
    <property type="project" value="TreeGrafter"/>
</dbReference>
<dbReference type="AlphaFoldDB" id="A0A319EMA9"/>
<evidence type="ECO:0000313" key="8">
    <source>
        <dbReference type="EMBL" id="PYI08795.1"/>
    </source>
</evidence>
<dbReference type="GO" id="GO:0008270">
    <property type="term" value="F:zinc ion binding"/>
    <property type="evidence" value="ECO:0007669"/>
    <property type="project" value="InterPro"/>
</dbReference>
<dbReference type="Proteomes" id="UP000248423">
    <property type="component" value="Unassembled WGS sequence"/>
</dbReference>
<dbReference type="PANTHER" id="PTHR37534:SF49">
    <property type="entry name" value="LYSINE BIOSYNTHESIS REGULATORY PROTEIN LYS14"/>
    <property type="match status" value="1"/>
</dbReference>
<dbReference type="GO" id="GO:0000981">
    <property type="term" value="F:DNA-binding transcription factor activity, RNA polymerase II-specific"/>
    <property type="evidence" value="ECO:0007669"/>
    <property type="project" value="InterPro"/>
</dbReference>
<keyword evidence="3" id="KW-0238">DNA-binding</keyword>
<name>A0A319EMA9_ASPSB</name>
<dbReference type="EMBL" id="KZ826332">
    <property type="protein sequence ID" value="PYI08795.1"/>
    <property type="molecule type" value="Genomic_DNA"/>
</dbReference>
<dbReference type="InterPro" id="IPR036864">
    <property type="entry name" value="Zn2-C6_fun-type_DNA-bd_sf"/>
</dbReference>
<evidence type="ECO:0000256" key="3">
    <source>
        <dbReference type="ARBA" id="ARBA00023125"/>
    </source>
</evidence>
<dbReference type="SMART" id="SM00066">
    <property type="entry name" value="GAL4"/>
    <property type="match status" value="1"/>
</dbReference>
<keyword evidence="5" id="KW-0539">Nucleus</keyword>
<protein>
    <recommendedName>
        <fullName evidence="7">Zn(2)-C6 fungal-type domain-containing protein</fullName>
    </recommendedName>
</protein>
<keyword evidence="2" id="KW-0805">Transcription regulation</keyword>
<accession>A0A319EMA9</accession>
<evidence type="ECO:0000256" key="1">
    <source>
        <dbReference type="ARBA" id="ARBA00004123"/>
    </source>
</evidence>
<sequence length="690" mass="76849">MPPVTRRRNVKSRDRTGCLTCRSRRLKCDEGKPECNICVRLGVRCGGYFRGVVFKDQTEMLKKKFHDKSFDPVGIEEASIENRFSGGSRLRGANEGVSSHPSPSHHSTTSTLQATHAPIIFEAQNEPDIVEDVEISLATTIAPAVMQTSDSAHATDVGVQVQCDVQNDEFADTPSGLEGLSGNCDLLNSMEPRPNSPIEMDTHEQMGAATMLLGLRAVPKETPASIAPPGLMASATVAEDIIYYHHLRDAPPLGILSNLSLDSIFDAEYLDGTFFHAALALSALDISIIGTPESQARLAGLHALEHFVAALSTVGKMKGSDEQTRGDLSRGTSPCQTRQQRAICWMATVLLLAQFELQRGQMGPWYTHSRGAIAFLTQNLQLIRQSSVGKLLIRSFSRIAALLDIYDRVFSFHTRLSSSDVSTSLVESLTQSPCSSDRLLYIIPRVIQLEEEWRSNPRDGLRWEDQALALIDELENWKRNLKQCDVPCFNDEAGDTSQKDRGAYSFRISPLSLSASPNPTKAATQFMHYLVSILRLRYPLHTTESLPPDAEEIALRVCRLAAGVSAASCAAVNAYGHGMLPALMNIYYITKNRQTKSWIRKWMKDFPRDREGIWNVRHAERLLTYVDEEYSRHGQRSDWSIIKVRMVDLEANCEASPLNTEEGEERSNQLSVEIYSKSKRGWSIDFVEID</sequence>
<proteinExistence type="predicted"/>
<dbReference type="Pfam" id="PF11951">
    <property type="entry name" value="Fungal_trans_2"/>
    <property type="match status" value="1"/>
</dbReference>
<evidence type="ECO:0000256" key="4">
    <source>
        <dbReference type="ARBA" id="ARBA00023163"/>
    </source>
</evidence>
<evidence type="ECO:0000259" key="7">
    <source>
        <dbReference type="PROSITE" id="PS50048"/>
    </source>
</evidence>
<dbReference type="PROSITE" id="PS00463">
    <property type="entry name" value="ZN2_CY6_FUNGAL_1"/>
    <property type="match status" value="1"/>
</dbReference>
<dbReference type="GO" id="GO:0005634">
    <property type="term" value="C:nucleus"/>
    <property type="evidence" value="ECO:0007669"/>
    <property type="project" value="UniProtKB-SubCell"/>
</dbReference>
<evidence type="ECO:0000256" key="2">
    <source>
        <dbReference type="ARBA" id="ARBA00023015"/>
    </source>
</evidence>
<comment type="subcellular location">
    <subcellularLocation>
        <location evidence="1">Nucleus</location>
    </subcellularLocation>
</comment>
<dbReference type="OrthoDB" id="5126878at2759"/>